<dbReference type="PANTHER" id="PTHR46825:SF9">
    <property type="entry name" value="BETA-LACTAMASE-RELATED DOMAIN-CONTAINING PROTEIN"/>
    <property type="match status" value="1"/>
</dbReference>
<gene>
    <name evidence="5" type="ordered locus">Caul_3362</name>
</gene>
<dbReference type="STRING" id="366602.Caul_3362"/>
<sequence precursor="true">MTLRLSFRAVLSAAIIGCGLFGATMAETQDVAPASPPPAAAPTATLPPAPIPYTPTARRRAPRSARPAPAAASTTPAGVPAPIQGAPAPAVVANTAPLPVADLEAYVDGVVRDRMAREHIAGVTIAVVQNGQVVLKKGYGVASLKDGRRVDPDKTLFRVGSISKTFTWIALMNEVEAGRMRLDTPINIYLPEKLQLKDQGKKTPVRLRDLMTHTPGFEDRALGQLFERDARRERPLELYLRQERPNRVREPGLLPAYSNYGVGLAGAALANVTGQPFETVIANQVIFPAGLTHTTFRENRPWRADLPAPMAPALAADLSDGFRWTPLGFQTEAPELIGHIAPAGAASSTAGDMARYMTLLLNGGTIDGKTVFSPRTSAMFRTPMYRPAEGAPGWNAGFMDIPLPGGHRGFGHAGATLWFHSNMVMVPELGLGVFVAVNTDTGADLPASLPATIIERFYAPRPEILAPSRITFDQAKAYEGQFLTTRRAYGGLEGFIDRLIGEASVRAAPDGRLTLTLDGQSSQWTATDQPDTFAPVTGAGLLVFQREDGRVSRFFSPMGAAAFERIGFPHEPGLLKMFAALTALAAIATLIGVATRDRRESRQTPTQARASLLQTIQAILWLIALIGVGVFASGARDIAKVFYGWPSGWLLTASACAFVATLLTIATLAMAPVVWRGGRRVDSWTSLRKLGFTCTTLIFLGFALILAAWGFLEFWNA</sequence>
<keyword evidence="2" id="KW-0472">Membrane</keyword>
<dbReference type="InterPro" id="IPR050491">
    <property type="entry name" value="AmpC-like"/>
</dbReference>
<evidence type="ECO:0000259" key="4">
    <source>
        <dbReference type="Pfam" id="PF00144"/>
    </source>
</evidence>
<evidence type="ECO:0000256" key="2">
    <source>
        <dbReference type="SAM" id="Phobius"/>
    </source>
</evidence>
<evidence type="ECO:0000256" key="1">
    <source>
        <dbReference type="SAM" id="MobiDB-lite"/>
    </source>
</evidence>
<dbReference type="SUPFAM" id="SSF56601">
    <property type="entry name" value="beta-lactamase/transpeptidase-like"/>
    <property type="match status" value="1"/>
</dbReference>
<dbReference type="PANTHER" id="PTHR46825">
    <property type="entry name" value="D-ALANYL-D-ALANINE-CARBOXYPEPTIDASE/ENDOPEPTIDASE AMPH"/>
    <property type="match status" value="1"/>
</dbReference>
<keyword evidence="2" id="KW-0812">Transmembrane</keyword>
<dbReference type="KEGG" id="cak:Caul_3362"/>
<feature type="region of interest" description="Disordered" evidence="1">
    <location>
        <begin position="30"/>
        <end position="80"/>
    </location>
</feature>
<feature type="transmembrane region" description="Helical" evidence="2">
    <location>
        <begin position="690"/>
        <end position="712"/>
    </location>
</feature>
<keyword evidence="3" id="KW-0732">Signal</keyword>
<dbReference type="eggNOG" id="COG1680">
    <property type="taxonomic scope" value="Bacteria"/>
</dbReference>
<feature type="transmembrane region" description="Helical" evidence="2">
    <location>
        <begin position="574"/>
        <end position="594"/>
    </location>
</feature>
<evidence type="ECO:0000256" key="3">
    <source>
        <dbReference type="SAM" id="SignalP"/>
    </source>
</evidence>
<name>B0T4W2_CAUSK</name>
<dbReference type="Gene3D" id="3.40.710.10">
    <property type="entry name" value="DD-peptidase/beta-lactamase superfamily"/>
    <property type="match status" value="1"/>
</dbReference>
<feature type="transmembrane region" description="Helical" evidence="2">
    <location>
        <begin position="647"/>
        <end position="669"/>
    </location>
</feature>
<feature type="domain" description="Beta-lactamase-related" evidence="4">
    <location>
        <begin position="107"/>
        <end position="445"/>
    </location>
</feature>
<organism evidence="5">
    <name type="scientific">Caulobacter sp. (strain K31)</name>
    <dbReference type="NCBI Taxonomy" id="366602"/>
    <lineage>
        <taxon>Bacteria</taxon>
        <taxon>Pseudomonadati</taxon>
        <taxon>Pseudomonadota</taxon>
        <taxon>Alphaproteobacteria</taxon>
        <taxon>Caulobacterales</taxon>
        <taxon>Caulobacteraceae</taxon>
        <taxon>Caulobacter</taxon>
    </lineage>
</organism>
<accession>B0T4W2</accession>
<dbReference type="HOGENOM" id="CLU_022757_1_0_5"/>
<dbReference type="InterPro" id="IPR001466">
    <property type="entry name" value="Beta-lactam-related"/>
</dbReference>
<feature type="transmembrane region" description="Helical" evidence="2">
    <location>
        <begin position="615"/>
        <end position="635"/>
    </location>
</feature>
<keyword evidence="2" id="KW-1133">Transmembrane helix</keyword>
<feature type="chain" id="PRO_5002755982" evidence="3">
    <location>
        <begin position="27"/>
        <end position="717"/>
    </location>
</feature>
<dbReference type="OrthoDB" id="113033at2"/>
<feature type="signal peptide" evidence="3">
    <location>
        <begin position="1"/>
        <end position="26"/>
    </location>
</feature>
<protein>
    <submittedName>
        <fullName evidence="5">Beta-lactamase</fullName>
    </submittedName>
</protein>
<reference evidence="5" key="1">
    <citation type="submission" date="2008-01" db="EMBL/GenBank/DDBJ databases">
        <title>Complete sequence of chromosome of Caulobacter sp. K31.</title>
        <authorList>
            <consortium name="US DOE Joint Genome Institute"/>
            <person name="Copeland A."/>
            <person name="Lucas S."/>
            <person name="Lapidus A."/>
            <person name="Barry K."/>
            <person name="Glavina del Rio T."/>
            <person name="Dalin E."/>
            <person name="Tice H."/>
            <person name="Pitluck S."/>
            <person name="Bruce D."/>
            <person name="Goodwin L."/>
            <person name="Thompson L.S."/>
            <person name="Brettin T."/>
            <person name="Detter J.C."/>
            <person name="Han C."/>
            <person name="Schmutz J."/>
            <person name="Larimer F."/>
            <person name="Land M."/>
            <person name="Hauser L."/>
            <person name="Kyrpides N."/>
            <person name="Kim E."/>
            <person name="Stephens C."/>
            <person name="Richardson P."/>
        </authorList>
    </citation>
    <scope>NUCLEOTIDE SEQUENCE [LARGE SCALE GENOMIC DNA]</scope>
    <source>
        <strain evidence="5">K31</strain>
    </source>
</reference>
<proteinExistence type="predicted"/>
<dbReference type="AlphaFoldDB" id="B0T4W2"/>
<dbReference type="EMBL" id="CP000927">
    <property type="protein sequence ID" value="ABZ72489.1"/>
    <property type="molecule type" value="Genomic_DNA"/>
</dbReference>
<feature type="compositionally biased region" description="Low complexity" evidence="1">
    <location>
        <begin position="64"/>
        <end position="80"/>
    </location>
</feature>
<feature type="compositionally biased region" description="Pro residues" evidence="1">
    <location>
        <begin position="34"/>
        <end position="53"/>
    </location>
</feature>
<evidence type="ECO:0000313" key="5">
    <source>
        <dbReference type="EMBL" id="ABZ72489.1"/>
    </source>
</evidence>
<dbReference type="InterPro" id="IPR012338">
    <property type="entry name" value="Beta-lactam/transpept-like"/>
</dbReference>
<dbReference type="Pfam" id="PF00144">
    <property type="entry name" value="Beta-lactamase"/>
    <property type="match status" value="1"/>
</dbReference>